<keyword evidence="3" id="KW-0804">Transcription</keyword>
<evidence type="ECO:0000256" key="2">
    <source>
        <dbReference type="ARBA" id="ARBA00023015"/>
    </source>
</evidence>
<keyword evidence="2" id="KW-0805">Transcription regulation</keyword>
<dbReference type="InterPro" id="IPR037525">
    <property type="entry name" value="Velvet_dom"/>
</dbReference>
<feature type="compositionally biased region" description="Polar residues" evidence="5">
    <location>
        <begin position="307"/>
        <end position="321"/>
    </location>
</feature>
<evidence type="ECO:0000256" key="4">
    <source>
        <dbReference type="ARBA" id="ARBA00023242"/>
    </source>
</evidence>
<feature type="region of interest" description="Disordered" evidence="5">
    <location>
        <begin position="364"/>
        <end position="439"/>
    </location>
</feature>
<evidence type="ECO:0000256" key="5">
    <source>
        <dbReference type="SAM" id="MobiDB-lite"/>
    </source>
</evidence>
<dbReference type="PANTHER" id="PTHR33572:SF18">
    <property type="entry name" value="SPORE DEVELOPMENT REGULATOR VOSA"/>
    <property type="match status" value="1"/>
</dbReference>
<dbReference type="STRING" id="4829.A0A168RA68"/>
<dbReference type="PROSITE" id="PS51821">
    <property type="entry name" value="VELVET"/>
    <property type="match status" value="1"/>
</dbReference>
<feature type="compositionally biased region" description="Low complexity" evidence="5">
    <location>
        <begin position="364"/>
        <end position="382"/>
    </location>
</feature>
<feature type="region of interest" description="Disordered" evidence="5">
    <location>
        <begin position="219"/>
        <end position="326"/>
    </location>
</feature>
<feature type="compositionally biased region" description="Polar residues" evidence="5">
    <location>
        <begin position="599"/>
        <end position="610"/>
    </location>
</feature>
<feature type="compositionally biased region" description="Polar residues" evidence="5">
    <location>
        <begin position="267"/>
        <end position="277"/>
    </location>
</feature>
<dbReference type="InParanoid" id="A0A168RA68"/>
<dbReference type="InterPro" id="IPR038491">
    <property type="entry name" value="Velvet_dom_sf"/>
</dbReference>
<feature type="compositionally biased region" description="Low complexity" evidence="5">
    <location>
        <begin position="424"/>
        <end position="435"/>
    </location>
</feature>
<dbReference type="Proteomes" id="UP000078561">
    <property type="component" value="Unassembled WGS sequence"/>
</dbReference>
<gene>
    <name evidence="7" type="primary">ABSGL_12264.1 scaffold 12745</name>
</gene>
<sequence length="625" mass="71281">MSRGSISYNYDYISASSSKPRYQGSRLLLTLRQQPVQARFSTSNERDRKPIEPPPIIQIQLKNATSQETQDFLQSPYFFMSVNLASPSSNEEIIRPDNKVLSGQTVSSMYKLKDVTDKDGGFFCFGDLSSRIEGEYRLKFTLFEIVRFQFLNSPFSFTFFTFIFDSNGAINLMHTFSDVFKVYNSKSMPRSLDATFLSRSFSDQGVRIRIRKEHRVQVATSKKRKLSEDGSLVKSPSQVQKRDLPIPLLPTRPLSPTAPTSPTSTLNSHASTPQQQHLRGRFNYKGEEENCNHPAPSRYTHHDFGPTYQQHSFPTENNDSMYQWRPFSDHSHSIPYSPPPQPYDFHSRQNSLPQHSLYDQQHHQIIAQQQQAQQQQAQQQQQYYPHHSSNPHYQQYPSPTAMLSPPSAQLKLEQRRQSAEEKVISPLSPLSSISSTAPLNLQPTAPVSHFKHKAHPTSTDMDSDWAYNQPSSLEPYHSAMSTYSGQPHPQQQQLTAIRSPSPPSNAIRLPPLHTMVPSNENNMDNESNDCRIDGKNNVGEVNAAVAMMQLSGSQRMGPHKSPKKDSLLPGSLSIHTQCNRQFRPAQQQQHHYQDRKCNQQHNQYPYSNLDPSRRASTGVLYKNLY</sequence>
<accession>A0A168RA68</accession>
<evidence type="ECO:0000259" key="6">
    <source>
        <dbReference type="PROSITE" id="PS51821"/>
    </source>
</evidence>
<feature type="compositionally biased region" description="Polar residues" evidence="5">
    <location>
        <begin position="387"/>
        <end position="398"/>
    </location>
</feature>
<feature type="compositionally biased region" description="Polar residues" evidence="5">
    <location>
        <begin position="479"/>
        <end position="498"/>
    </location>
</feature>
<evidence type="ECO:0000313" key="7">
    <source>
        <dbReference type="EMBL" id="SAM06375.1"/>
    </source>
</evidence>
<protein>
    <recommendedName>
        <fullName evidence="6">Velvet domain-containing protein</fullName>
    </recommendedName>
</protein>
<dbReference type="PANTHER" id="PTHR33572">
    <property type="entry name" value="SPORE DEVELOPMENT REGULATOR VOSA"/>
    <property type="match status" value="1"/>
</dbReference>
<dbReference type="GO" id="GO:0005634">
    <property type="term" value="C:nucleus"/>
    <property type="evidence" value="ECO:0007669"/>
    <property type="project" value="UniProtKB-SubCell"/>
</dbReference>
<feature type="compositionally biased region" description="Basic and acidic residues" evidence="5">
    <location>
        <begin position="412"/>
        <end position="423"/>
    </location>
</feature>
<reference evidence="7" key="1">
    <citation type="submission" date="2016-04" db="EMBL/GenBank/DDBJ databases">
        <authorList>
            <person name="Evans L.H."/>
            <person name="Alamgir A."/>
            <person name="Owens N."/>
            <person name="Weber N.D."/>
            <person name="Virtaneva K."/>
            <person name="Barbian K."/>
            <person name="Babar A."/>
            <person name="Rosenke K."/>
        </authorList>
    </citation>
    <scope>NUCLEOTIDE SEQUENCE [LARGE SCALE GENOMIC DNA]</scope>
    <source>
        <strain evidence="7">CBS 101.48</strain>
    </source>
</reference>
<keyword evidence="8" id="KW-1185">Reference proteome</keyword>
<organism evidence="7">
    <name type="scientific">Absidia glauca</name>
    <name type="common">Pin mould</name>
    <dbReference type="NCBI Taxonomy" id="4829"/>
    <lineage>
        <taxon>Eukaryota</taxon>
        <taxon>Fungi</taxon>
        <taxon>Fungi incertae sedis</taxon>
        <taxon>Mucoromycota</taxon>
        <taxon>Mucoromycotina</taxon>
        <taxon>Mucoromycetes</taxon>
        <taxon>Mucorales</taxon>
        <taxon>Cunninghamellaceae</taxon>
        <taxon>Absidia</taxon>
    </lineage>
</organism>
<dbReference type="Pfam" id="PF11754">
    <property type="entry name" value="Velvet"/>
    <property type="match status" value="2"/>
</dbReference>
<evidence type="ECO:0000313" key="8">
    <source>
        <dbReference type="Proteomes" id="UP000078561"/>
    </source>
</evidence>
<dbReference type="OMA" id="ESNDCRI"/>
<feature type="region of interest" description="Disordered" evidence="5">
    <location>
        <begin position="468"/>
        <end position="528"/>
    </location>
</feature>
<feature type="domain" description="Velvet" evidence="6">
    <location>
        <begin position="22"/>
        <end position="211"/>
    </location>
</feature>
<feature type="compositionally biased region" description="Low complexity" evidence="5">
    <location>
        <begin position="245"/>
        <end position="266"/>
    </location>
</feature>
<evidence type="ECO:0000256" key="3">
    <source>
        <dbReference type="ARBA" id="ARBA00023163"/>
    </source>
</evidence>
<dbReference type="AlphaFoldDB" id="A0A168RA68"/>
<dbReference type="Gene3D" id="2.60.40.3960">
    <property type="entry name" value="Velvet domain"/>
    <property type="match status" value="1"/>
</dbReference>
<feature type="region of interest" description="Disordered" evidence="5">
    <location>
        <begin position="582"/>
        <end position="617"/>
    </location>
</feature>
<name>A0A168RA68_ABSGL</name>
<evidence type="ECO:0000256" key="1">
    <source>
        <dbReference type="ARBA" id="ARBA00004123"/>
    </source>
</evidence>
<keyword evidence="4" id="KW-0539">Nucleus</keyword>
<dbReference type="OrthoDB" id="5599552at2759"/>
<proteinExistence type="predicted"/>
<comment type="subcellular location">
    <subcellularLocation>
        <location evidence="1">Nucleus</location>
    </subcellularLocation>
</comment>
<dbReference type="EMBL" id="LT554591">
    <property type="protein sequence ID" value="SAM06375.1"/>
    <property type="molecule type" value="Genomic_DNA"/>
</dbReference>
<feature type="region of interest" description="Disordered" evidence="5">
    <location>
        <begin position="331"/>
        <end position="350"/>
    </location>
</feature>
<dbReference type="InterPro" id="IPR021740">
    <property type="entry name" value="Velvet"/>
</dbReference>